<dbReference type="InterPro" id="IPR050439">
    <property type="entry name" value="ADAMTS_ADAMTS-like"/>
</dbReference>
<dbReference type="GeneTree" id="ENSGT00940000159433"/>
<evidence type="ECO:0000256" key="3">
    <source>
        <dbReference type="ARBA" id="ARBA00022729"/>
    </source>
</evidence>
<dbReference type="InterPro" id="IPR036383">
    <property type="entry name" value="TSP1_rpt_sf"/>
</dbReference>
<evidence type="ECO:0000259" key="6">
    <source>
        <dbReference type="PROSITE" id="PS50900"/>
    </source>
</evidence>
<dbReference type="OMA" id="STGTHEC"/>
<feature type="domain" description="PLAC" evidence="6">
    <location>
        <begin position="526"/>
        <end position="563"/>
    </location>
</feature>
<dbReference type="Ensembl" id="ENSEBUT00000020480.1">
    <property type="protein sequence ID" value="ENSEBUP00000019904.1"/>
    <property type="gene ID" value="ENSEBUG00000012338.1"/>
</dbReference>
<keyword evidence="8" id="KW-1185">Reference proteome</keyword>
<evidence type="ECO:0000256" key="2">
    <source>
        <dbReference type="ARBA" id="ARBA00022525"/>
    </source>
</evidence>
<dbReference type="PROSITE" id="PS50900">
    <property type="entry name" value="PLAC"/>
    <property type="match status" value="1"/>
</dbReference>
<dbReference type="FunFam" id="2.60.120.830:FF:000001">
    <property type="entry name" value="A disintegrin and metalloproteinase with thrombospondin motifs 1"/>
    <property type="match status" value="1"/>
</dbReference>
<dbReference type="PROSITE" id="PS50092">
    <property type="entry name" value="TSP1"/>
    <property type="match status" value="4"/>
</dbReference>
<comment type="subcellular location">
    <subcellularLocation>
        <location evidence="1">Secreted</location>
    </subcellularLocation>
</comment>
<proteinExistence type="predicted"/>
<dbReference type="InterPro" id="IPR010294">
    <property type="entry name" value="ADAMTS_spacer1"/>
</dbReference>
<name>A0A8C4QUG6_EPTBU</name>
<keyword evidence="2" id="KW-0964">Secreted</keyword>
<keyword evidence="5" id="KW-1015">Disulfide bond</keyword>
<dbReference type="GO" id="GO:0004222">
    <property type="term" value="F:metalloendopeptidase activity"/>
    <property type="evidence" value="ECO:0007669"/>
    <property type="project" value="TreeGrafter"/>
</dbReference>
<dbReference type="Gene3D" id="2.20.100.10">
    <property type="entry name" value="Thrombospondin type-1 (TSP1) repeat"/>
    <property type="match status" value="5"/>
</dbReference>
<dbReference type="SUPFAM" id="SSF82895">
    <property type="entry name" value="TSP-1 type 1 repeat"/>
    <property type="match status" value="4"/>
</dbReference>
<dbReference type="InterPro" id="IPR013273">
    <property type="entry name" value="ADAMTS/ADAMTS-like"/>
</dbReference>
<evidence type="ECO:0000256" key="4">
    <source>
        <dbReference type="ARBA" id="ARBA00022737"/>
    </source>
</evidence>
<dbReference type="PRINTS" id="PR01857">
    <property type="entry name" value="ADAMTSFAMILY"/>
</dbReference>
<dbReference type="InterPro" id="IPR010909">
    <property type="entry name" value="PLAC"/>
</dbReference>
<dbReference type="PANTHER" id="PTHR13723:SF293">
    <property type="entry name" value="A DISINTEGRIN AND METALLOPROTEINASE WITH THROMBOSPONDIN MOTIFS 18"/>
    <property type="match status" value="1"/>
</dbReference>
<protein>
    <recommendedName>
        <fullName evidence="6">PLAC domain-containing protein</fullName>
    </recommendedName>
</protein>
<dbReference type="SMART" id="SM00209">
    <property type="entry name" value="TSP1"/>
    <property type="match status" value="4"/>
</dbReference>
<dbReference type="Pfam" id="PF08686">
    <property type="entry name" value="PLAC"/>
    <property type="match status" value="1"/>
</dbReference>
<dbReference type="PANTHER" id="PTHR13723">
    <property type="entry name" value="ADAMTS A DISINTEGRIN AND METALLOPROTEASE WITH THROMBOSPONDIN MOTIFS PROTEASE"/>
    <property type="match status" value="1"/>
</dbReference>
<accession>A0A8C4QUG6</accession>
<dbReference type="AlphaFoldDB" id="A0A8C4QUG6"/>
<dbReference type="GO" id="GO:0005576">
    <property type="term" value="C:extracellular region"/>
    <property type="evidence" value="ECO:0007669"/>
    <property type="project" value="UniProtKB-SubCell"/>
</dbReference>
<dbReference type="InterPro" id="IPR000884">
    <property type="entry name" value="TSP1_rpt"/>
</dbReference>
<dbReference type="FunFam" id="2.20.100.10:FF:000005">
    <property type="entry name" value="ADAM metallopeptidase with thrombospondin type 1 motif 9"/>
    <property type="match status" value="1"/>
</dbReference>
<dbReference type="GO" id="GO:0031012">
    <property type="term" value="C:extracellular matrix"/>
    <property type="evidence" value="ECO:0007669"/>
    <property type="project" value="TreeGrafter"/>
</dbReference>
<evidence type="ECO:0000256" key="5">
    <source>
        <dbReference type="ARBA" id="ARBA00023157"/>
    </source>
</evidence>
<dbReference type="Proteomes" id="UP000694388">
    <property type="component" value="Unplaced"/>
</dbReference>
<keyword evidence="3" id="KW-0732">Signal</keyword>
<dbReference type="Gene3D" id="2.60.120.830">
    <property type="match status" value="1"/>
</dbReference>
<keyword evidence="4" id="KW-0677">Repeat</keyword>
<evidence type="ECO:0000256" key="1">
    <source>
        <dbReference type="ARBA" id="ARBA00004613"/>
    </source>
</evidence>
<sequence length="567" mass="63211">MAEDFDFFFALASKVKDGTPCSEDKKDICIDGICMHVGCDLLVGSWAERDACGVCQGRNLTCQVIRGEYHQQHHVNEYHTMLTLPVGARNIVVYELNISSSYLALRDLHGQFLLNGGLRVDWPGKHYIAGTSFDYRRPFDQPESLTAAGPINASLMVEILIQGKNSGIAWEYVLPENSSSEGHIGKKLQTFSWVLVYSSCSKSCGGGKMAPRAVCVREQWVQVNQSFCSSIRKPPMVPTECNNHACPPSWQVGEWTPCSRSCGGGKEKREALCLGGDGLPLKEKSCLNRKPPTQRSCEVHACPPKWHTEAWTECSKSCGRGIRKRALQCRSMQVSGTLLILPDANCNSSSRPQQQQFCVLQRCRRVISAKWFLSSWSHCSVTCGQGIQHRRASCGYQTPSGKLRSLAMHRCRRHPRPTTNAMKRHCFRPACPQPHNNLWRKRLVYTMPHDGGGSTRAERPVLNAIPKWKVSPWSQCTVSCGGGVHTRIVQCMAHGRPAVGCLSHLKPADSVACNTSFCSHTVTKKGEEPCKDSHGWCYLVPQHKMCNHNYYGKQCCRSCSRTNLLPR</sequence>
<organism evidence="7 8">
    <name type="scientific">Eptatretus burgeri</name>
    <name type="common">Inshore hagfish</name>
    <dbReference type="NCBI Taxonomy" id="7764"/>
    <lineage>
        <taxon>Eukaryota</taxon>
        <taxon>Metazoa</taxon>
        <taxon>Chordata</taxon>
        <taxon>Craniata</taxon>
        <taxon>Vertebrata</taxon>
        <taxon>Cyclostomata</taxon>
        <taxon>Myxini</taxon>
        <taxon>Myxiniformes</taxon>
        <taxon>Myxinidae</taxon>
        <taxon>Eptatretinae</taxon>
        <taxon>Eptatretus</taxon>
    </lineage>
</organism>
<dbReference type="GO" id="GO:0030198">
    <property type="term" value="P:extracellular matrix organization"/>
    <property type="evidence" value="ECO:0007669"/>
    <property type="project" value="InterPro"/>
</dbReference>
<dbReference type="Pfam" id="PF05986">
    <property type="entry name" value="ADAMTS_spacer1"/>
    <property type="match status" value="1"/>
</dbReference>
<dbReference type="Ensembl" id="ENSEBUT00000020444.1">
    <property type="protein sequence ID" value="ENSEBUP00000019868.1"/>
    <property type="gene ID" value="ENSEBUG00000012338.1"/>
</dbReference>
<dbReference type="GO" id="GO:0006508">
    <property type="term" value="P:proteolysis"/>
    <property type="evidence" value="ECO:0007669"/>
    <property type="project" value="TreeGrafter"/>
</dbReference>
<evidence type="ECO:0000313" key="7">
    <source>
        <dbReference type="Ensembl" id="ENSEBUP00000019868.1"/>
    </source>
</evidence>
<dbReference type="FunFam" id="2.20.100.10:FF:000009">
    <property type="entry name" value="ADAMTS-like protein 3 isoform A"/>
    <property type="match status" value="1"/>
</dbReference>
<evidence type="ECO:0000313" key="8">
    <source>
        <dbReference type="Proteomes" id="UP000694388"/>
    </source>
</evidence>
<reference evidence="7" key="1">
    <citation type="submission" date="2025-05" db="UniProtKB">
        <authorList>
            <consortium name="Ensembl"/>
        </authorList>
    </citation>
    <scope>IDENTIFICATION</scope>
</reference>
<dbReference type="Pfam" id="PF19030">
    <property type="entry name" value="TSP1_ADAMTS"/>
    <property type="match status" value="4"/>
</dbReference>